<evidence type="ECO:0000313" key="1">
    <source>
        <dbReference type="EMBL" id="MEQ2197326.1"/>
    </source>
</evidence>
<evidence type="ECO:0000313" key="2">
    <source>
        <dbReference type="Proteomes" id="UP001434883"/>
    </source>
</evidence>
<comment type="caution">
    <text evidence="1">The sequence shown here is derived from an EMBL/GenBank/DDBJ whole genome shotgun (WGS) entry which is preliminary data.</text>
</comment>
<gene>
    <name evidence="1" type="ORF">XENOCAPTIV_027694</name>
</gene>
<sequence length="106" mass="11717">MSRFQPPKSTLGAELLFVSVRRCCHTRRSAVELSSCASARSLEADWASSLMSVVGVGGAMLRVCRTEGPGMSAAFRLKVQLAVHQIRQKQHHIFLLHLLQEVEKDA</sequence>
<name>A0ABV0QNB0_9TELE</name>
<proteinExistence type="predicted"/>
<reference evidence="1 2" key="1">
    <citation type="submission" date="2021-06" db="EMBL/GenBank/DDBJ databases">
        <authorList>
            <person name="Palmer J.M."/>
        </authorList>
    </citation>
    <scope>NUCLEOTIDE SEQUENCE [LARGE SCALE GENOMIC DNA]</scope>
    <source>
        <strain evidence="1 2">XC_2019</strain>
        <tissue evidence="1">Muscle</tissue>
    </source>
</reference>
<organism evidence="1 2">
    <name type="scientific">Xenoophorus captivus</name>
    <dbReference type="NCBI Taxonomy" id="1517983"/>
    <lineage>
        <taxon>Eukaryota</taxon>
        <taxon>Metazoa</taxon>
        <taxon>Chordata</taxon>
        <taxon>Craniata</taxon>
        <taxon>Vertebrata</taxon>
        <taxon>Euteleostomi</taxon>
        <taxon>Actinopterygii</taxon>
        <taxon>Neopterygii</taxon>
        <taxon>Teleostei</taxon>
        <taxon>Neoteleostei</taxon>
        <taxon>Acanthomorphata</taxon>
        <taxon>Ovalentaria</taxon>
        <taxon>Atherinomorphae</taxon>
        <taxon>Cyprinodontiformes</taxon>
        <taxon>Goodeidae</taxon>
        <taxon>Xenoophorus</taxon>
    </lineage>
</organism>
<accession>A0ABV0QNB0</accession>
<keyword evidence="2" id="KW-1185">Reference proteome</keyword>
<dbReference type="Proteomes" id="UP001434883">
    <property type="component" value="Unassembled WGS sequence"/>
</dbReference>
<dbReference type="EMBL" id="JAHRIN010017534">
    <property type="protein sequence ID" value="MEQ2197326.1"/>
    <property type="molecule type" value="Genomic_DNA"/>
</dbReference>
<protein>
    <submittedName>
        <fullName evidence="1">Uncharacterized protein</fullName>
    </submittedName>
</protein>